<evidence type="ECO:0000313" key="10">
    <source>
        <dbReference type="Proteomes" id="UP000585681"/>
    </source>
</evidence>
<dbReference type="PANTHER" id="PTHR22807:SF61">
    <property type="entry name" value="NOL1_NOP2_SUN FAMILY PROTEIN _ ANTITERMINATION NUSB DOMAIN-CONTAINING PROTEIN"/>
    <property type="match status" value="1"/>
</dbReference>
<feature type="coiled-coil region" evidence="7">
    <location>
        <begin position="263"/>
        <end position="290"/>
    </location>
</feature>
<dbReference type="GO" id="GO:0008173">
    <property type="term" value="F:RNA methyltransferase activity"/>
    <property type="evidence" value="ECO:0007669"/>
    <property type="project" value="InterPro"/>
</dbReference>
<dbReference type="GO" id="GO:0003723">
    <property type="term" value="F:RNA binding"/>
    <property type="evidence" value="ECO:0007669"/>
    <property type="project" value="UniProtKB-UniRule"/>
</dbReference>
<dbReference type="EMBL" id="JACIEQ010000001">
    <property type="protein sequence ID" value="MBB4021848.1"/>
    <property type="molecule type" value="Genomic_DNA"/>
</dbReference>
<evidence type="ECO:0000256" key="3">
    <source>
        <dbReference type="ARBA" id="ARBA00022679"/>
    </source>
</evidence>
<dbReference type="PANTHER" id="PTHR22807">
    <property type="entry name" value="NOP2 YEAST -RELATED NOL1/NOP2/FMU SUN DOMAIN-CONTAINING"/>
    <property type="match status" value="1"/>
</dbReference>
<feature type="binding site" evidence="6">
    <location>
        <position position="290"/>
    </location>
    <ligand>
        <name>S-adenosyl-L-methionine</name>
        <dbReference type="ChEBI" id="CHEBI:59789"/>
    </ligand>
</feature>
<dbReference type="CDD" id="cd02440">
    <property type="entry name" value="AdoMet_MTases"/>
    <property type="match status" value="1"/>
</dbReference>
<dbReference type="InterPro" id="IPR018314">
    <property type="entry name" value="RsmB/NOL1/NOP2-like_CS"/>
</dbReference>
<keyword evidence="10" id="KW-1185">Reference proteome</keyword>
<feature type="binding site" evidence="6">
    <location>
        <position position="264"/>
    </location>
    <ligand>
        <name>S-adenosyl-L-methionine</name>
        <dbReference type="ChEBI" id="CHEBI:59789"/>
    </ligand>
</feature>
<proteinExistence type="inferred from homology"/>
<dbReference type="InterPro" id="IPR006027">
    <property type="entry name" value="NusB_RsmB_TIM44"/>
</dbReference>
<protein>
    <submittedName>
        <fullName evidence="9">16S rRNA (Cytosine967-C5)-methyltransferase</fullName>
        <ecNumber evidence="9">2.1.1.176</ecNumber>
    </submittedName>
</protein>
<dbReference type="PROSITE" id="PS51686">
    <property type="entry name" value="SAM_MT_RSMB_NOP"/>
    <property type="match status" value="1"/>
</dbReference>
<feature type="binding site" evidence="6">
    <location>
        <position position="306"/>
    </location>
    <ligand>
        <name>S-adenosyl-L-methionine</name>
        <dbReference type="ChEBI" id="CHEBI:59789"/>
    </ligand>
</feature>
<dbReference type="Pfam" id="PF01189">
    <property type="entry name" value="Methyltr_RsmB-F"/>
    <property type="match status" value="1"/>
</dbReference>
<keyword evidence="3 6" id="KW-0808">Transferase</keyword>
<gene>
    <name evidence="9" type="ORF">GGR17_001639</name>
</gene>
<dbReference type="SUPFAM" id="SSF53335">
    <property type="entry name" value="S-adenosyl-L-methionine-dependent methyltransferases"/>
    <property type="match status" value="1"/>
</dbReference>
<keyword evidence="2 6" id="KW-0489">Methyltransferase</keyword>
<dbReference type="InterPro" id="IPR035926">
    <property type="entry name" value="NusB-like_sf"/>
</dbReference>
<keyword evidence="7" id="KW-0175">Coiled coil</keyword>
<dbReference type="PROSITE" id="PS01153">
    <property type="entry name" value="NOL1_NOP2_SUN"/>
    <property type="match status" value="1"/>
</dbReference>
<evidence type="ECO:0000256" key="2">
    <source>
        <dbReference type="ARBA" id="ARBA00022603"/>
    </source>
</evidence>
<dbReference type="Proteomes" id="UP000585681">
    <property type="component" value="Unassembled WGS sequence"/>
</dbReference>
<comment type="caution">
    <text evidence="9">The sequence shown here is derived from an EMBL/GenBank/DDBJ whole genome shotgun (WGS) entry which is preliminary data.</text>
</comment>
<name>A0A840CE92_9RHOB</name>
<feature type="binding site" evidence="6">
    <location>
        <begin position="243"/>
        <end position="249"/>
    </location>
    <ligand>
        <name>S-adenosyl-L-methionine</name>
        <dbReference type="ChEBI" id="CHEBI:59789"/>
    </ligand>
</feature>
<dbReference type="PRINTS" id="PR02008">
    <property type="entry name" value="RCMTFAMILY"/>
</dbReference>
<keyword evidence="4 6" id="KW-0949">S-adenosyl-L-methionine</keyword>
<evidence type="ECO:0000256" key="6">
    <source>
        <dbReference type="PROSITE-ProRule" id="PRU01023"/>
    </source>
</evidence>
<dbReference type="InterPro" id="IPR049560">
    <property type="entry name" value="MeTrfase_RsmB-F_NOP2_cat"/>
</dbReference>
<evidence type="ECO:0000259" key="8">
    <source>
        <dbReference type="PROSITE" id="PS51686"/>
    </source>
</evidence>
<dbReference type="EC" id="2.1.1.176" evidence="9"/>
<keyword evidence="5 6" id="KW-0694">RNA-binding</keyword>
<evidence type="ECO:0000256" key="4">
    <source>
        <dbReference type="ARBA" id="ARBA00022691"/>
    </source>
</evidence>
<dbReference type="Pfam" id="PF01029">
    <property type="entry name" value="NusB"/>
    <property type="match status" value="1"/>
</dbReference>
<reference evidence="9" key="1">
    <citation type="submission" date="2020-08" db="EMBL/GenBank/DDBJ databases">
        <title>Genomic Encyclopedia of Type Strains, Phase IV (KMG-IV): sequencing the most valuable type-strain genomes for metagenomic binning, comparative biology and taxonomic classification.</title>
        <authorList>
            <person name="Goeker M."/>
        </authorList>
    </citation>
    <scope>NUCLEOTIDE SEQUENCE [LARGE SCALE GENOMIC DNA]</scope>
    <source>
        <strain evidence="9">DSM 105040</strain>
    </source>
</reference>
<dbReference type="RefSeq" id="WP_054540103.1">
    <property type="nucleotide sequence ID" value="NZ_JACIEQ010000001.1"/>
</dbReference>
<feature type="domain" description="SAM-dependent MTase RsmB/NOP-type" evidence="8">
    <location>
        <begin position="134"/>
        <end position="425"/>
    </location>
</feature>
<dbReference type="Gene3D" id="1.10.940.10">
    <property type="entry name" value="NusB-like"/>
    <property type="match status" value="1"/>
</dbReference>
<dbReference type="InterPro" id="IPR001678">
    <property type="entry name" value="MeTrfase_RsmB-F_NOP2_dom"/>
</dbReference>
<organism evidence="9 10">
    <name type="scientific">Actibacterium naphthalenivorans</name>
    <dbReference type="NCBI Taxonomy" id="1614693"/>
    <lineage>
        <taxon>Bacteria</taxon>
        <taxon>Pseudomonadati</taxon>
        <taxon>Pseudomonadota</taxon>
        <taxon>Alphaproteobacteria</taxon>
        <taxon>Rhodobacterales</taxon>
        <taxon>Roseobacteraceae</taxon>
        <taxon>Actibacterium</taxon>
    </lineage>
</organism>
<evidence type="ECO:0000313" key="9">
    <source>
        <dbReference type="EMBL" id="MBB4021848.1"/>
    </source>
</evidence>
<evidence type="ECO:0000256" key="1">
    <source>
        <dbReference type="ARBA" id="ARBA00007494"/>
    </source>
</evidence>
<dbReference type="SUPFAM" id="SSF48013">
    <property type="entry name" value="NusB-like"/>
    <property type="match status" value="1"/>
</dbReference>
<dbReference type="GO" id="GO:0006355">
    <property type="term" value="P:regulation of DNA-templated transcription"/>
    <property type="evidence" value="ECO:0007669"/>
    <property type="project" value="InterPro"/>
</dbReference>
<dbReference type="Gene3D" id="3.40.50.150">
    <property type="entry name" value="Vaccinia Virus protein VP39"/>
    <property type="match status" value="1"/>
</dbReference>
<dbReference type="AlphaFoldDB" id="A0A840CE92"/>
<comment type="similarity">
    <text evidence="1 6">Belongs to the class I-like SAM-binding methyltransferase superfamily. RsmB/NOP family.</text>
</comment>
<dbReference type="InterPro" id="IPR029063">
    <property type="entry name" value="SAM-dependent_MTases_sf"/>
</dbReference>
<feature type="active site" description="Nucleophile" evidence="6">
    <location>
        <position position="359"/>
    </location>
</feature>
<dbReference type="InterPro" id="IPR023267">
    <property type="entry name" value="RCMT"/>
</dbReference>
<sequence length="426" mass="45198">MAEGFDKARGTAVLLLTLVLEEHRQMAEISGEDGPLADLEPAERARAQRLALSVLRHMGRADALLKPLLRKPPPPAVLNVLRLATVEMMEDGAAAYGAVNAAVANLRRGQKTRHMAGLANAVLRKVAETAPEDWAALPPQRMPGWLRGRLESSYGRAVVTAMEAAHARGAPLDLTPRDGDGAALAATVGGALLPTGSVRLTGPVQVSALPGYGEGAWWVQDAAAALPAKLLNARPGERVLDLCAAPGGKTMQMAAAGATVTALDISAQRLARLEENLARTELEAKIVVADALEWQPDAPFDAVLLDAPCSATGTIRRHPDLPFTRTGKDIKPLFALQAQMIDRAVALLKPGGRLVFCTCSLLPEEGEDQLAAALGRHPGLRVEKPAAPWIEAGWREARGGLRLRPDMWSDRGGLDGFYMAALHKAA</sequence>
<evidence type="ECO:0000256" key="7">
    <source>
        <dbReference type="SAM" id="Coils"/>
    </source>
</evidence>
<accession>A0A840CE92</accession>
<dbReference type="GO" id="GO:0001510">
    <property type="term" value="P:RNA methylation"/>
    <property type="evidence" value="ECO:0007669"/>
    <property type="project" value="InterPro"/>
</dbReference>
<evidence type="ECO:0000256" key="5">
    <source>
        <dbReference type="ARBA" id="ARBA00022884"/>
    </source>
</evidence>